<dbReference type="Gene3D" id="3.20.170.20">
    <property type="entry name" value="Protein of unknown function DUF952"/>
    <property type="match status" value="1"/>
</dbReference>
<dbReference type="Pfam" id="PF06108">
    <property type="entry name" value="DUF952"/>
    <property type="match status" value="1"/>
</dbReference>
<name>A0A255Z5B5_9SPHN</name>
<organism evidence="1 2">
    <name type="scientific">Sandarakinorhabdus cyanobacteriorum</name>
    <dbReference type="NCBI Taxonomy" id="1981098"/>
    <lineage>
        <taxon>Bacteria</taxon>
        <taxon>Pseudomonadati</taxon>
        <taxon>Pseudomonadota</taxon>
        <taxon>Alphaproteobacteria</taxon>
        <taxon>Sphingomonadales</taxon>
        <taxon>Sphingosinicellaceae</taxon>
        <taxon>Sandarakinorhabdus</taxon>
    </lineage>
</organism>
<dbReference type="PANTHER" id="PTHR34129">
    <property type="entry name" value="BLR1139 PROTEIN"/>
    <property type="match status" value="1"/>
</dbReference>
<dbReference type="EMBL" id="NOXT01000049">
    <property type="protein sequence ID" value="OYQ36104.1"/>
    <property type="molecule type" value="Genomic_DNA"/>
</dbReference>
<gene>
    <name evidence="1" type="ORF">CHU93_01195</name>
</gene>
<keyword evidence="2" id="KW-1185">Reference proteome</keyword>
<dbReference type="SUPFAM" id="SSF56399">
    <property type="entry name" value="ADP-ribosylation"/>
    <property type="match status" value="1"/>
</dbReference>
<sequence length="99" mass="10834">MTPIIKLLRAGEWAQFQADGLFAGSPDDLRDGYIHFSTPEQAAATLAKWFAGEQGVVALTIDADTLGEALKWEPARGGQLFPHLYRPLRLDEVIAVQLA</sequence>
<proteinExistence type="predicted"/>
<reference evidence="1 2" key="1">
    <citation type="submission" date="2017-07" db="EMBL/GenBank/DDBJ databases">
        <title>Sandarakinorhabdus cyanobacteriorum sp. nov., a novel bacterium isolated from cyanobacterial aggregates in a eutrophic lake.</title>
        <authorList>
            <person name="Cai H."/>
        </authorList>
    </citation>
    <scope>NUCLEOTIDE SEQUENCE [LARGE SCALE GENOMIC DNA]</scope>
    <source>
        <strain evidence="1 2">TH057</strain>
    </source>
</reference>
<dbReference type="OrthoDB" id="9799937at2"/>
<dbReference type="RefSeq" id="WP_094472394.1">
    <property type="nucleotide sequence ID" value="NZ_NOXT01000049.1"/>
</dbReference>
<evidence type="ECO:0000313" key="1">
    <source>
        <dbReference type="EMBL" id="OYQ36104.1"/>
    </source>
</evidence>
<accession>A0A255Z5B5</accession>
<dbReference type="PANTHER" id="PTHR34129:SF1">
    <property type="entry name" value="DUF952 DOMAIN-CONTAINING PROTEIN"/>
    <property type="match status" value="1"/>
</dbReference>
<dbReference type="AlphaFoldDB" id="A0A255Z5B5"/>
<dbReference type="InterPro" id="IPR009297">
    <property type="entry name" value="DUF952"/>
</dbReference>
<protein>
    <submittedName>
        <fullName evidence="1">Dihydroorotate dehydrogenase</fullName>
    </submittedName>
</protein>
<dbReference type="Proteomes" id="UP000216991">
    <property type="component" value="Unassembled WGS sequence"/>
</dbReference>
<comment type="caution">
    <text evidence="1">The sequence shown here is derived from an EMBL/GenBank/DDBJ whole genome shotgun (WGS) entry which is preliminary data.</text>
</comment>
<evidence type="ECO:0000313" key="2">
    <source>
        <dbReference type="Proteomes" id="UP000216991"/>
    </source>
</evidence>